<proteinExistence type="predicted"/>
<dbReference type="EMBL" id="WMIB01000024">
    <property type="protein sequence ID" value="MTH55188.1"/>
    <property type="molecule type" value="Genomic_DNA"/>
</dbReference>
<name>A0A7X2S7P6_9BACI</name>
<comment type="caution">
    <text evidence="2">The sequence shown here is derived from an EMBL/GenBank/DDBJ whole genome shotgun (WGS) entry which is preliminary data.</text>
</comment>
<dbReference type="OrthoDB" id="2961638at2"/>
<accession>A0A7X2S7P6</accession>
<keyword evidence="3" id="KW-1185">Reference proteome</keyword>
<reference evidence="2 3" key="1">
    <citation type="journal article" date="2017" name="Int. J. Syst. Evol. Microbiol.">
        <title>Bacillus mangrovi sp. nov., isolated from a sediment sample from a mangrove forest.</title>
        <authorList>
            <person name="Gupta V."/>
            <person name="Singh P.K."/>
            <person name="Korpole S."/>
            <person name="Tanuku N.R.S."/>
            <person name="Pinnaka A.K."/>
        </authorList>
    </citation>
    <scope>NUCLEOTIDE SEQUENCE [LARGE SCALE GENOMIC DNA]</scope>
    <source>
        <strain evidence="2 3">KCTC 33872</strain>
    </source>
</reference>
<evidence type="ECO:0000313" key="3">
    <source>
        <dbReference type="Proteomes" id="UP000434639"/>
    </source>
</evidence>
<feature type="transmembrane region" description="Helical" evidence="1">
    <location>
        <begin position="117"/>
        <end position="142"/>
    </location>
</feature>
<organism evidence="2 3">
    <name type="scientific">Metabacillus mangrovi</name>
    <dbReference type="NCBI Taxonomy" id="1491830"/>
    <lineage>
        <taxon>Bacteria</taxon>
        <taxon>Bacillati</taxon>
        <taxon>Bacillota</taxon>
        <taxon>Bacilli</taxon>
        <taxon>Bacillales</taxon>
        <taxon>Bacillaceae</taxon>
        <taxon>Metabacillus</taxon>
    </lineage>
</organism>
<feature type="transmembrane region" description="Helical" evidence="1">
    <location>
        <begin position="12"/>
        <end position="33"/>
    </location>
</feature>
<keyword evidence="1" id="KW-0812">Transmembrane</keyword>
<keyword evidence="1" id="KW-0472">Membrane</keyword>
<gene>
    <name evidence="2" type="ORF">GKZ89_17455</name>
</gene>
<feature type="transmembrane region" description="Helical" evidence="1">
    <location>
        <begin position="186"/>
        <end position="206"/>
    </location>
</feature>
<feature type="transmembrane region" description="Helical" evidence="1">
    <location>
        <begin position="74"/>
        <end position="96"/>
    </location>
</feature>
<evidence type="ECO:0000256" key="1">
    <source>
        <dbReference type="SAM" id="Phobius"/>
    </source>
</evidence>
<sequence length="290" mass="33643">MKTEWNKFIKNKLTYASFAMLFIIVLCSIYTGVQAYNEEYLLGSNLYKKFPDAIALISPHSYWIGLHNPFFGEFYYFIFPLLVAFPVVDSIFKELHSGTIYYELSRTSRYSYFFKKIWFSFLSSFFLFLIPLLLGIVIFNLVTGQWDFTSYSITYNKLINGQAILADNTYSAEEGVFTNLLTISPYLYILTYYVIGGLYASAYTCLGLAISLFLKNRFLVLFMPFIVYIGCWVGFSAIGLLNWDPFNFLRAAQPVNGITYMPFIIDFILFMFFASIIYLWGARKNEDVLS</sequence>
<keyword evidence="1" id="KW-1133">Transmembrane helix</keyword>
<feature type="transmembrane region" description="Helical" evidence="1">
    <location>
        <begin position="218"/>
        <end position="240"/>
    </location>
</feature>
<dbReference type="Proteomes" id="UP000434639">
    <property type="component" value="Unassembled WGS sequence"/>
</dbReference>
<feature type="transmembrane region" description="Helical" evidence="1">
    <location>
        <begin position="260"/>
        <end position="280"/>
    </location>
</feature>
<dbReference type="RefSeq" id="WP_155113684.1">
    <property type="nucleotide sequence ID" value="NZ_WMIB01000024.1"/>
</dbReference>
<dbReference type="AlphaFoldDB" id="A0A7X2S7P6"/>
<evidence type="ECO:0000313" key="2">
    <source>
        <dbReference type="EMBL" id="MTH55188.1"/>
    </source>
</evidence>
<protein>
    <submittedName>
        <fullName evidence="2">NADH dehydrogenase FAD-containing subunit</fullName>
    </submittedName>
</protein>